<dbReference type="InterPro" id="IPR018584">
    <property type="entry name" value="GT87"/>
</dbReference>
<evidence type="ECO:0000256" key="8">
    <source>
        <dbReference type="SAM" id="MobiDB-lite"/>
    </source>
</evidence>
<keyword evidence="6 9" id="KW-0472">Membrane</keyword>
<comment type="similarity">
    <text evidence="7">Belongs to the glycosyltransferase 87 family.</text>
</comment>
<feature type="transmembrane region" description="Helical" evidence="9">
    <location>
        <begin position="149"/>
        <end position="170"/>
    </location>
</feature>
<feature type="transmembrane region" description="Helical" evidence="9">
    <location>
        <begin position="177"/>
        <end position="199"/>
    </location>
</feature>
<keyword evidence="2" id="KW-1003">Cell membrane</keyword>
<feature type="compositionally biased region" description="Basic and acidic residues" evidence="8">
    <location>
        <begin position="394"/>
        <end position="403"/>
    </location>
</feature>
<evidence type="ECO:0000256" key="7">
    <source>
        <dbReference type="ARBA" id="ARBA00024033"/>
    </source>
</evidence>
<feature type="transmembrane region" description="Helical" evidence="9">
    <location>
        <begin position="327"/>
        <end position="345"/>
    </location>
</feature>
<evidence type="ECO:0000256" key="4">
    <source>
        <dbReference type="ARBA" id="ARBA00022692"/>
    </source>
</evidence>
<feature type="transmembrane region" description="Helical" evidence="9">
    <location>
        <begin position="7"/>
        <end position="27"/>
    </location>
</feature>
<feature type="transmembrane region" description="Helical" evidence="9">
    <location>
        <begin position="110"/>
        <end position="129"/>
    </location>
</feature>
<protein>
    <submittedName>
        <fullName evidence="10">DUF2029 domain-containing protein</fullName>
    </submittedName>
</protein>
<feature type="transmembrane region" description="Helical" evidence="9">
    <location>
        <begin position="78"/>
        <end position="98"/>
    </location>
</feature>
<feature type="transmembrane region" description="Helical" evidence="9">
    <location>
        <begin position="304"/>
        <end position="320"/>
    </location>
</feature>
<accession>A0A7C9N0Z9</accession>
<name>A0A7C9N0Z9_9ACTN</name>
<evidence type="ECO:0000256" key="2">
    <source>
        <dbReference type="ARBA" id="ARBA00022475"/>
    </source>
</evidence>
<evidence type="ECO:0000256" key="5">
    <source>
        <dbReference type="ARBA" id="ARBA00022989"/>
    </source>
</evidence>
<dbReference type="EMBL" id="WXEW01000005">
    <property type="protein sequence ID" value="NAS23390.1"/>
    <property type="molecule type" value="Genomic_DNA"/>
</dbReference>
<dbReference type="Pfam" id="PF09594">
    <property type="entry name" value="GT87"/>
    <property type="match status" value="1"/>
</dbReference>
<reference evidence="10 11" key="1">
    <citation type="submission" date="2020-01" db="EMBL/GenBank/DDBJ databases">
        <title>Herbidospora sp. NEAU-GS84 nov., a novel actinomycete isolated from soil.</title>
        <authorList>
            <person name="Han L."/>
        </authorList>
    </citation>
    <scope>NUCLEOTIDE SEQUENCE [LARGE SCALE GENOMIC DNA]</scope>
    <source>
        <strain evidence="10 11">NEAU-GS84</strain>
    </source>
</reference>
<comment type="subcellular location">
    <subcellularLocation>
        <location evidence="1">Cell membrane</location>
        <topology evidence="1">Multi-pass membrane protein</topology>
    </subcellularLocation>
</comment>
<feature type="region of interest" description="Disordered" evidence="8">
    <location>
        <begin position="384"/>
        <end position="403"/>
    </location>
</feature>
<dbReference type="Proteomes" id="UP000479526">
    <property type="component" value="Unassembled WGS sequence"/>
</dbReference>
<organism evidence="10 11">
    <name type="scientific">Herbidospora solisilvae</name>
    <dbReference type="NCBI Taxonomy" id="2696284"/>
    <lineage>
        <taxon>Bacteria</taxon>
        <taxon>Bacillati</taxon>
        <taxon>Actinomycetota</taxon>
        <taxon>Actinomycetes</taxon>
        <taxon>Streptosporangiales</taxon>
        <taxon>Streptosporangiaceae</taxon>
        <taxon>Herbidospora</taxon>
    </lineage>
</organism>
<evidence type="ECO:0000256" key="1">
    <source>
        <dbReference type="ARBA" id="ARBA00004651"/>
    </source>
</evidence>
<evidence type="ECO:0000256" key="3">
    <source>
        <dbReference type="ARBA" id="ARBA00022679"/>
    </source>
</evidence>
<gene>
    <name evidence="10" type="ORF">GT755_17015</name>
</gene>
<keyword evidence="3" id="KW-0808">Transferase</keyword>
<dbReference type="GO" id="GO:0016758">
    <property type="term" value="F:hexosyltransferase activity"/>
    <property type="evidence" value="ECO:0007669"/>
    <property type="project" value="InterPro"/>
</dbReference>
<keyword evidence="4 9" id="KW-0812">Transmembrane</keyword>
<dbReference type="AlphaFoldDB" id="A0A7C9N0Z9"/>
<evidence type="ECO:0000256" key="6">
    <source>
        <dbReference type="ARBA" id="ARBA00023136"/>
    </source>
</evidence>
<dbReference type="RefSeq" id="WP_161480695.1">
    <property type="nucleotide sequence ID" value="NZ_WXEW01000005.1"/>
</dbReference>
<dbReference type="GO" id="GO:0005886">
    <property type="term" value="C:plasma membrane"/>
    <property type="evidence" value="ECO:0007669"/>
    <property type="project" value="UniProtKB-SubCell"/>
</dbReference>
<keyword evidence="5 9" id="KW-1133">Transmembrane helix</keyword>
<feature type="transmembrane region" description="Helical" evidence="9">
    <location>
        <begin position="254"/>
        <end position="274"/>
    </location>
</feature>
<evidence type="ECO:0000256" key="9">
    <source>
        <dbReference type="SAM" id="Phobius"/>
    </source>
</evidence>
<proteinExistence type="inferred from homology"/>
<evidence type="ECO:0000313" key="10">
    <source>
        <dbReference type="EMBL" id="NAS23390.1"/>
    </source>
</evidence>
<feature type="transmembrane region" description="Helical" evidence="9">
    <location>
        <begin position="357"/>
        <end position="376"/>
    </location>
</feature>
<sequence length="403" mass="44073">MRYAAPVWLLTRALLFLAAMQIIPVGFPMSFENDIRLYSDWSDVLLTGQFPDNDEKWQYPPFAAIPMLAPHLLPFFDYLVSFFLIAILCDLGILLLIWRFCRRTGGGEGAVWAWVVGPVLLGPLLIARYDLMVAIFAVAALTASTDPAVRGALIGIGFSIKVWPIALLAGLRRWRELLTGSASAAAATVIACGATALVMPNALDFLTAQQERGLQVESMAATPFVLLRALGLWDGFSTYQHGAMELAGTGVDTAIRIAVLATPVAAVLLVVWWLRAHPTEATFYDAALTTVLLLVVTSRVLSPQYMIWLIGLAAVVFSVPKSSQKPVAWLLLAATLLTGITYPWVEEHYSWKGELPGTLVLSARNLLLLMAAVLSFRRLWTSTRRPPAEDDAGDRELHTVPTS</sequence>
<comment type="caution">
    <text evidence="10">The sequence shown here is derived from an EMBL/GenBank/DDBJ whole genome shotgun (WGS) entry which is preliminary data.</text>
</comment>
<evidence type="ECO:0000313" key="11">
    <source>
        <dbReference type="Proteomes" id="UP000479526"/>
    </source>
</evidence>
<keyword evidence="11" id="KW-1185">Reference proteome</keyword>